<gene>
    <name evidence="1" type="ORF">GT020_11875</name>
</gene>
<name>A0A6L9GBS1_9MICC</name>
<evidence type="ECO:0000313" key="1">
    <source>
        <dbReference type="EMBL" id="NAZ16756.1"/>
    </source>
</evidence>
<comment type="caution">
    <text evidence="1">The sequence shown here is derived from an EMBL/GenBank/DDBJ whole genome shotgun (WGS) entry which is preliminary data.</text>
</comment>
<dbReference type="AlphaFoldDB" id="A0A6L9GBS1"/>
<proteinExistence type="predicted"/>
<sequence>MIRRTYRCENGKVKHDTFGNVFYLFEHVLNDLKASLDGATFLYVASELQVHRSLSHRHIHAISTFDHDLGFENMLDENAGTDTWSWACSPHASETPP</sequence>
<dbReference type="RefSeq" id="WP_161449394.1">
    <property type="nucleotide sequence ID" value="NZ_WYDN01000010.1"/>
</dbReference>
<dbReference type="Proteomes" id="UP000477543">
    <property type="component" value="Unassembled WGS sequence"/>
</dbReference>
<reference evidence="1 2" key="1">
    <citation type="submission" date="2020-01" db="EMBL/GenBank/DDBJ databases">
        <title>Glutamicibacter soli M275.</title>
        <authorList>
            <person name="Meng X."/>
        </authorList>
    </citation>
    <scope>NUCLEOTIDE SEQUENCE [LARGE SCALE GENOMIC DNA]</scope>
    <source>
        <strain evidence="1 2">M275</strain>
    </source>
</reference>
<evidence type="ECO:0000313" key="2">
    <source>
        <dbReference type="Proteomes" id="UP000477543"/>
    </source>
</evidence>
<dbReference type="EMBL" id="WYDN01000010">
    <property type="protein sequence ID" value="NAZ16756.1"/>
    <property type="molecule type" value="Genomic_DNA"/>
</dbReference>
<protein>
    <submittedName>
        <fullName evidence="1">Uncharacterized protein</fullName>
    </submittedName>
</protein>
<accession>A0A6L9GBS1</accession>
<organism evidence="1 2">
    <name type="scientific">Glutamicibacter soli</name>
    <dbReference type="NCBI Taxonomy" id="453836"/>
    <lineage>
        <taxon>Bacteria</taxon>
        <taxon>Bacillati</taxon>
        <taxon>Actinomycetota</taxon>
        <taxon>Actinomycetes</taxon>
        <taxon>Micrococcales</taxon>
        <taxon>Micrococcaceae</taxon>
        <taxon>Glutamicibacter</taxon>
    </lineage>
</organism>